<dbReference type="eggNOG" id="ENOG5033AXH">
    <property type="taxonomic scope" value="Bacteria"/>
</dbReference>
<evidence type="ECO:0000313" key="2">
    <source>
        <dbReference type="Proteomes" id="UP000011841"/>
    </source>
</evidence>
<proteinExistence type="predicted"/>
<keyword evidence="2" id="KW-1185">Reference proteome</keyword>
<dbReference type="EMBL" id="AP012603">
    <property type="protein sequence ID" value="BAM90900.1"/>
    <property type="molecule type" value="Genomic_DNA"/>
</dbReference>
<evidence type="ECO:0000313" key="1">
    <source>
        <dbReference type="EMBL" id="BAM90900.1"/>
    </source>
</evidence>
<reference evidence="1 2" key="1">
    <citation type="journal article" date="2013" name="Appl. Environ. Microbiol.">
        <title>Genome analysis suggests that the soil oligotrophic bacterium Agromonas oligotrophica (Bradyrhizobium oligotrophicum) is a nitrogen-fixing symbiont of Aeschynomene indica.</title>
        <authorList>
            <person name="Okubo T."/>
            <person name="Fukushima S."/>
            <person name="Itakura M."/>
            <person name="Oshima K."/>
            <person name="Longtonglang A."/>
            <person name="Teaumroong N."/>
            <person name="Mitsui H."/>
            <person name="Hattori M."/>
            <person name="Hattori R."/>
            <person name="Hattori T."/>
            <person name="Minamisawa K."/>
        </authorList>
    </citation>
    <scope>NUCLEOTIDE SEQUENCE [LARGE SCALE GENOMIC DNA]</scope>
    <source>
        <strain evidence="1 2">S58</strain>
    </source>
</reference>
<dbReference type="KEGG" id="aol:S58_49210"/>
<sequence length="189" mass="20956">MSERSVSITAGGAGFHPVSHYESPADLLNDTRLSLAEKRLILSSWASDMYAVESQPGLRKVPGIARPLHLADVLGALRQLDREDQPPRPRGGAAMRVVPRIDVDVDGAASDAPSGVAARMRTAARLRFSREANVRRYRKLLATRLADHERRFVERRLAEELQQLHGLPERRSFVQQGFVQQGSARAGRC</sequence>
<dbReference type="RefSeq" id="WP_015667990.1">
    <property type="nucleotide sequence ID" value="NC_020453.1"/>
</dbReference>
<dbReference type="PATRIC" id="fig|1245469.3.peg.5037"/>
<gene>
    <name evidence="1" type="ORF">S58_49210</name>
</gene>
<dbReference type="GeneID" id="301818688"/>
<name>M4ZWZ5_9BRAD</name>
<organism evidence="1 2">
    <name type="scientific">Bradyrhizobium oligotrophicum S58</name>
    <dbReference type="NCBI Taxonomy" id="1245469"/>
    <lineage>
        <taxon>Bacteria</taxon>
        <taxon>Pseudomonadati</taxon>
        <taxon>Pseudomonadota</taxon>
        <taxon>Alphaproteobacteria</taxon>
        <taxon>Hyphomicrobiales</taxon>
        <taxon>Nitrobacteraceae</taxon>
        <taxon>Bradyrhizobium</taxon>
    </lineage>
</organism>
<dbReference type="Proteomes" id="UP000011841">
    <property type="component" value="Chromosome"/>
</dbReference>
<dbReference type="AlphaFoldDB" id="M4ZWZ5"/>
<accession>M4ZWZ5</accession>
<dbReference type="HOGENOM" id="CLU_1451847_0_0_5"/>
<protein>
    <submittedName>
        <fullName evidence="1">Uncharacterized protein</fullName>
    </submittedName>
</protein>
<dbReference type="OrthoDB" id="7477898at2"/>